<evidence type="ECO:0000256" key="5">
    <source>
        <dbReference type="ARBA" id="ARBA00022777"/>
    </source>
</evidence>
<comment type="subunit">
    <text evidence="2">Homodimer.</text>
</comment>
<feature type="active site" description="Proton donor" evidence="8">
    <location>
        <position position="250"/>
    </location>
</feature>
<reference evidence="10" key="1">
    <citation type="submission" date="2021-01" db="EMBL/GenBank/DDBJ databases">
        <authorList>
            <person name="Corre E."/>
            <person name="Pelletier E."/>
            <person name="Niang G."/>
            <person name="Scheremetjew M."/>
            <person name="Finn R."/>
            <person name="Kale V."/>
            <person name="Holt S."/>
            <person name="Cochrane G."/>
            <person name="Meng A."/>
            <person name="Brown T."/>
            <person name="Cohen L."/>
        </authorList>
    </citation>
    <scope>NUCLEOTIDE SEQUENCE</scope>
    <source>
        <strain evidence="10">B650</strain>
    </source>
</reference>
<keyword evidence="6" id="KW-0067">ATP-binding</keyword>
<dbReference type="InterPro" id="IPR027363">
    <property type="entry name" value="M1Pi_N"/>
</dbReference>
<dbReference type="InterPro" id="IPR002575">
    <property type="entry name" value="Aminoglycoside_PTrfase"/>
</dbReference>
<feature type="domain" description="Aminoglycoside phosphotransferase" evidence="9">
    <location>
        <begin position="415"/>
        <end position="657"/>
    </location>
</feature>
<dbReference type="Gene3D" id="1.20.120.420">
    <property type="entry name" value="translation initiation factor eif-2b, domain 1"/>
    <property type="match status" value="1"/>
</dbReference>
<dbReference type="Pfam" id="PF01636">
    <property type="entry name" value="APH"/>
    <property type="match status" value="1"/>
</dbReference>
<dbReference type="AlphaFoldDB" id="A0A7S2PNI4"/>
<evidence type="ECO:0000256" key="4">
    <source>
        <dbReference type="ARBA" id="ARBA00022741"/>
    </source>
</evidence>
<keyword evidence="8" id="KW-0963">Cytoplasm</keyword>
<dbReference type="EMBL" id="HBGY01031550">
    <property type="protein sequence ID" value="CAD9610159.1"/>
    <property type="molecule type" value="Transcribed_RNA"/>
</dbReference>
<evidence type="ECO:0000256" key="7">
    <source>
        <dbReference type="ARBA" id="ARBA00023235"/>
    </source>
</evidence>
<keyword evidence="4" id="KW-0547">Nucleotide-binding</keyword>
<evidence type="ECO:0000256" key="3">
    <source>
        <dbReference type="ARBA" id="ARBA00022679"/>
    </source>
</evidence>
<proteinExistence type="inferred from homology"/>
<dbReference type="NCBIfam" id="NF004326">
    <property type="entry name" value="PRK05720.1"/>
    <property type="match status" value="1"/>
</dbReference>
<dbReference type="GO" id="GO:0005634">
    <property type="term" value="C:nucleus"/>
    <property type="evidence" value="ECO:0007669"/>
    <property type="project" value="UniProtKB-SubCell"/>
</dbReference>
<dbReference type="PANTHER" id="PTHR34273">
    <property type="entry name" value="METHYLTHIORIBOSE KINASE"/>
    <property type="match status" value="1"/>
</dbReference>
<dbReference type="GO" id="GO:0046523">
    <property type="term" value="F:S-methyl-5-thioribose-1-phosphate isomerase activity"/>
    <property type="evidence" value="ECO:0007669"/>
    <property type="project" value="UniProtKB-UniRule"/>
</dbReference>
<dbReference type="NCBIfam" id="TIGR01767">
    <property type="entry name" value="MTRK"/>
    <property type="match status" value="1"/>
</dbReference>
<dbReference type="InterPro" id="IPR009212">
    <property type="entry name" value="Methylthioribose_kinase"/>
</dbReference>
<dbReference type="Gene3D" id="3.30.200.20">
    <property type="entry name" value="Phosphorylase Kinase, domain 1"/>
    <property type="match status" value="1"/>
</dbReference>
<dbReference type="Gene3D" id="3.40.50.10470">
    <property type="entry name" value="Translation initiation factor eif-2b, domain 2"/>
    <property type="match status" value="1"/>
</dbReference>
<accession>A0A7S2PNI4</accession>
<evidence type="ECO:0000256" key="8">
    <source>
        <dbReference type="HAMAP-Rule" id="MF_03119"/>
    </source>
</evidence>
<dbReference type="GO" id="GO:0005524">
    <property type="term" value="F:ATP binding"/>
    <property type="evidence" value="ECO:0007669"/>
    <property type="project" value="UniProtKB-KW"/>
</dbReference>
<comment type="catalytic activity">
    <reaction evidence="8">
        <text>5-(methylsulfanyl)-alpha-D-ribose 1-phosphate = 5-(methylsulfanyl)-D-ribulose 1-phosphate</text>
        <dbReference type="Rhea" id="RHEA:19989"/>
        <dbReference type="ChEBI" id="CHEBI:58533"/>
        <dbReference type="ChEBI" id="CHEBI:58548"/>
        <dbReference type="EC" id="5.3.1.23"/>
    </reaction>
</comment>
<dbReference type="GO" id="GO:0046522">
    <property type="term" value="F:S-methyl-5-thioribose kinase activity"/>
    <property type="evidence" value="ECO:0007669"/>
    <property type="project" value="InterPro"/>
</dbReference>
<comment type="pathway">
    <text evidence="8">Amino-acid biosynthesis; L-methionine biosynthesis via salvage pathway; L-methionine from S-methyl-5-thio-alpha-D-ribose 1-phosphate: step 1/6.</text>
</comment>
<gene>
    <name evidence="10" type="ORF">LDAN0321_LOCUS19682</name>
</gene>
<organism evidence="10">
    <name type="scientific">Leptocylindrus danicus</name>
    <dbReference type="NCBI Taxonomy" id="163516"/>
    <lineage>
        <taxon>Eukaryota</taxon>
        <taxon>Sar</taxon>
        <taxon>Stramenopiles</taxon>
        <taxon>Ochrophyta</taxon>
        <taxon>Bacillariophyta</taxon>
        <taxon>Coscinodiscophyceae</taxon>
        <taxon>Chaetocerotophycidae</taxon>
        <taxon>Leptocylindrales</taxon>
        <taxon>Leptocylindraceae</taxon>
        <taxon>Leptocylindrus</taxon>
    </lineage>
</organism>
<keyword evidence="8" id="KW-0486">Methionine biosynthesis</keyword>
<dbReference type="SUPFAM" id="SSF100950">
    <property type="entry name" value="NagB/RpiA/CoA transferase-like"/>
    <property type="match status" value="1"/>
</dbReference>
<evidence type="ECO:0000256" key="2">
    <source>
        <dbReference type="ARBA" id="ARBA00011738"/>
    </source>
</evidence>
<feature type="site" description="Transition state stabilizer" evidence="8">
    <location>
        <position position="169"/>
    </location>
</feature>
<comment type="subcellular location">
    <subcellularLocation>
        <location evidence="8">Cytoplasm</location>
    </subcellularLocation>
    <subcellularLocation>
        <location evidence="8">Nucleus</location>
    </subcellularLocation>
</comment>
<dbReference type="SUPFAM" id="SSF56112">
    <property type="entry name" value="Protein kinase-like (PK-like)"/>
    <property type="match status" value="1"/>
</dbReference>
<dbReference type="GO" id="GO:0019509">
    <property type="term" value="P:L-methionine salvage from methylthioadenosine"/>
    <property type="evidence" value="ECO:0007669"/>
    <property type="project" value="UniProtKB-UniRule"/>
</dbReference>
<dbReference type="GO" id="GO:0005737">
    <property type="term" value="C:cytoplasm"/>
    <property type="evidence" value="ECO:0007669"/>
    <property type="project" value="UniProtKB-SubCell"/>
</dbReference>
<comment type="similarity">
    <text evidence="8">Belongs to the eIF-2B alpha/beta/delta subunits family. MtnA subfamily.</text>
</comment>
<evidence type="ECO:0000256" key="6">
    <source>
        <dbReference type="ARBA" id="ARBA00022840"/>
    </source>
</evidence>
<keyword evidence="5" id="KW-0418">Kinase</keyword>
<dbReference type="InterPro" id="IPR037171">
    <property type="entry name" value="NagB/RpiA_transferase-like"/>
</dbReference>
<protein>
    <recommendedName>
        <fullName evidence="8">Methylthioribose-1-phosphate isomerase</fullName>
        <shortName evidence="8">M1Pi</shortName>
        <shortName evidence="8">MTR-1-P isomerase</shortName>
        <ecNumber evidence="8">5.3.1.23</ecNumber>
    </recommendedName>
    <alternativeName>
        <fullName evidence="8">S-methyl-5-thioribose-1-phosphate isomerase</fullName>
    </alternativeName>
    <alternativeName>
        <fullName evidence="8">Translation initiation factor eIF-2B subunit alpha/beta/delta-like protein</fullName>
    </alternativeName>
</protein>
<dbReference type="InterPro" id="IPR000649">
    <property type="entry name" value="IF-2B-related"/>
</dbReference>
<keyword evidence="8" id="KW-0028">Amino-acid biosynthesis</keyword>
<dbReference type="NCBIfam" id="TIGR00512">
    <property type="entry name" value="salvage_mtnA"/>
    <property type="match status" value="1"/>
</dbReference>
<keyword evidence="7 8" id="KW-0413">Isomerase</keyword>
<dbReference type="FunFam" id="1.20.120.420:FF:000003">
    <property type="entry name" value="Methylthioribose-1-phosphate isomerase"/>
    <property type="match status" value="1"/>
</dbReference>
<dbReference type="InterPro" id="IPR005251">
    <property type="entry name" value="IF-M1Pi"/>
</dbReference>
<dbReference type="InterPro" id="IPR011559">
    <property type="entry name" value="Initiation_fac_2B_a/b/d"/>
</dbReference>
<comment type="similarity">
    <text evidence="1">Belongs to the methylthioribose kinase family.</text>
</comment>
<dbReference type="InterPro" id="IPR011009">
    <property type="entry name" value="Kinase-like_dom_sf"/>
</dbReference>
<dbReference type="PANTHER" id="PTHR34273:SF2">
    <property type="entry name" value="METHYLTHIORIBOSE KINASE"/>
    <property type="match status" value="1"/>
</dbReference>
<dbReference type="InterPro" id="IPR042529">
    <property type="entry name" value="IF_2B-like_C"/>
</dbReference>
<keyword evidence="8" id="KW-0539">Nucleus</keyword>
<dbReference type="Gene3D" id="3.90.1200.10">
    <property type="match status" value="1"/>
</dbReference>
<evidence type="ECO:0000256" key="1">
    <source>
        <dbReference type="ARBA" id="ARBA00010165"/>
    </source>
</evidence>
<evidence type="ECO:0000313" key="10">
    <source>
        <dbReference type="EMBL" id="CAD9610159.1"/>
    </source>
</evidence>
<dbReference type="Pfam" id="PF01008">
    <property type="entry name" value="IF-2B"/>
    <property type="match status" value="1"/>
</dbReference>
<comment type="function">
    <text evidence="8">Catalyzes the interconversion of methylthioribose-1-phosphate (MTR-1-P) into methylthioribulose-1-phosphate (MTRu-1-P).</text>
</comment>
<dbReference type="UniPathway" id="UPA00904">
    <property type="reaction ID" value="UER00874"/>
</dbReference>
<dbReference type="FunFam" id="3.40.50.10470:FF:000006">
    <property type="entry name" value="Methylthioribose-1-phosphate isomerase"/>
    <property type="match status" value="1"/>
</dbReference>
<sequence length="791" mass="86243">MSKLQSLKYTSSPIPTLSVLDQLQVPDSKVYIPINNVEDAWSVIRKMQVRGAPLIAIVACLGLAVDLSSKKDWQSGSEIVSAIESKCEYLRTSRPTAVNLFNAMDELLGTVASCDQSSADNVVKTVVSHAEMMLARDVADNEAIGAYGADALLGSGVNEKTSIRLMTICNTGSLATAGFGTALGVARELQKRGKLKSIAALETRPYNQGSRLTAFEILEEEMPGGVLICDSSAGYMMKTKGADACVVGADRVCADGSTANKIGTYQLAIAAAYHNVPFYVASPFTTLDTSLKSGADIEIEERPAEELINTSRAPKGMPCWNPAFDVTSPDLITGIITEKGVIERGPDGTFDVIGFVKKHSGEEVTYEEPSGLVVPSGYTEQTCASLPSYIEENSPYVMAEIGATSASDLSAVEMGDGNLNLVFIVTNTKNKKKIIVKQSLPYVRCVGESWPLTLERSHFEFKALSVHYAACPSFTPKVYYFSRANGLMIMEYIPPPNIILRKGLIAGIKYPTVASDLGVFCAKTLFATSSLKLSAAETRQEIEFWSKNHEMCTLTETVIFTEPYIEASNNRWTSPQLDDDKKAIENDFELKLAASKLKRKFMTETQALLHADLHTGSVMCSPEDGKTFVIDPEFAFYGPMGFDVGAILANFMLAYVAQGGHQNGEEYAHWILEQVVALWKSFKSTFCELWSDPKEHKGCAYHRSMFESDEALTAAQDSFIAEIFTDTLGFAGMKMLRRIVGIAHVEDLESIADADARSKCERRGLEIAKELIKEAKVYGTIEDVVAMAATK</sequence>
<name>A0A7S2PNI4_9STRA</name>
<dbReference type="NCBIfam" id="TIGR00524">
    <property type="entry name" value="eIF-2B_rel"/>
    <property type="match status" value="1"/>
</dbReference>
<dbReference type="EC" id="5.3.1.23" evidence="8"/>
<keyword evidence="3" id="KW-0808">Transferase</keyword>
<evidence type="ECO:0000259" key="9">
    <source>
        <dbReference type="Pfam" id="PF01636"/>
    </source>
</evidence>
<dbReference type="HAMAP" id="MF_01678">
    <property type="entry name" value="Salvage_MtnA"/>
    <property type="match status" value="1"/>
</dbReference>